<dbReference type="PANTHER" id="PTHR23310">
    <property type="entry name" value="ACYL-COA-BINDING PROTEIN, ACBP"/>
    <property type="match status" value="1"/>
</dbReference>
<dbReference type="InterPro" id="IPR022408">
    <property type="entry name" value="Acyl-CoA-binding_prot_CS"/>
</dbReference>
<evidence type="ECO:0000256" key="1">
    <source>
        <dbReference type="ARBA" id="ARBA00023121"/>
    </source>
</evidence>
<proteinExistence type="predicted"/>
<dbReference type="PROSITE" id="PS00880">
    <property type="entry name" value="ACB_1"/>
    <property type="match status" value="1"/>
</dbReference>
<evidence type="ECO:0000313" key="4">
    <source>
        <dbReference type="RefSeq" id="XP_011199655.1"/>
    </source>
</evidence>
<sequence length="83" mass="9494">MDFHTATEKAKAFTKRPTDEEFLEFYGLYKQATVGDVNVERPGALDLKGKAKWDSWNKHKGLSKAEAEKAYIATYEKYAPKYA</sequence>
<reference evidence="4" key="1">
    <citation type="submission" date="2025-08" db="UniProtKB">
        <authorList>
            <consortium name="RefSeq"/>
        </authorList>
    </citation>
    <scope>IDENTIFICATION</scope>
    <source>
        <tissue evidence="4">Adult</tissue>
    </source>
</reference>
<dbReference type="InterPro" id="IPR014352">
    <property type="entry name" value="FERM/acyl-CoA-bd_prot_sf"/>
</dbReference>
<organism evidence="3 4">
    <name type="scientific">Bactrocera dorsalis</name>
    <name type="common">Oriental fruit fly</name>
    <name type="synonym">Dacus dorsalis</name>
    <dbReference type="NCBI Taxonomy" id="27457"/>
    <lineage>
        <taxon>Eukaryota</taxon>
        <taxon>Metazoa</taxon>
        <taxon>Ecdysozoa</taxon>
        <taxon>Arthropoda</taxon>
        <taxon>Hexapoda</taxon>
        <taxon>Insecta</taxon>
        <taxon>Pterygota</taxon>
        <taxon>Neoptera</taxon>
        <taxon>Endopterygota</taxon>
        <taxon>Diptera</taxon>
        <taxon>Brachycera</taxon>
        <taxon>Muscomorpha</taxon>
        <taxon>Tephritoidea</taxon>
        <taxon>Tephritidae</taxon>
        <taxon>Bactrocera</taxon>
        <taxon>Bactrocera</taxon>
    </lineage>
</organism>
<dbReference type="KEGG" id="bdr:105223599"/>
<dbReference type="InParanoid" id="A0A6I9UVA5"/>
<keyword evidence="3" id="KW-1185">Reference proteome</keyword>
<evidence type="ECO:0000313" key="3">
    <source>
        <dbReference type="Proteomes" id="UP001652620"/>
    </source>
</evidence>
<dbReference type="AlphaFoldDB" id="A0A6I9UVA5"/>
<dbReference type="GO" id="GO:0000062">
    <property type="term" value="F:fatty-acyl-CoA binding"/>
    <property type="evidence" value="ECO:0007669"/>
    <property type="project" value="InterPro"/>
</dbReference>
<dbReference type="OMA" id="IACPAML"/>
<accession>A0A6I9UVA5</accession>
<feature type="domain" description="ACB" evidence="2">
    <location>
        <begin position="1"/>
        <end position="83"/>
    </location>
</feature>
<dbReference type="InterPro" id="IPR035984">
    <property type="entry name" value="Acyl-CoA-binding_sf"/>
</dbReference>
<name>A0A6I9UVA5_BACDO</name>
<dbReference type="Gene3D" id="1.20.80.10">
    <property type="match status" value="1"/>
</dbReference>
<dbReference type="PRINTS" id="PR00689">
    <property type="entry name" value="ACOABINDINGP"/>
</dbReference>
<dbReference type="PROSITE" id="PS51228">
    <property type="entry name" value="ACB_2"/>
    <property type="match status" value="1"/>
</dbReference>
<dbReference type="Proteomes" id="UP001652620">
    <property type="component" value="Chromosome 5"/>
</dbReference>
<dbReference type="GeneID" id="105223599"/>
<dbReference type="RefSeq" id="XP_011199655.1">
    <property type="nucleotide sequence ID" value="XM_011201353.3"/>
</dbReference>
<dbReference type="OrthoDB" id="346910at2759"/>
<gene>
    <name evidence="4" type="primary">LOC105223599</name>
</gene>
<keyword evidence="1" id="KW-0446">Lipid-binding</keyword>
<dbReference type="InterPro" id="IPR000582">
    <property type="entry name" value="Acyl-CoA-binding_protein"/>
</dbReference>
<dbReference type="SUPFAM" id="SSF47027">
    <property type="entry name" value="Acyl-CoA binding protein"/>
    <property type="match status" value="1"/>
</dbReference>
<dbReference type="Pfam" id="PF00887">
    <property type="entry name" value="ACBP"/>
    <property type="match status" value="1"/>
</dbReference>
<protein>
    <submittedName>
        <fullName evidence="4">Acyl-CoA-binding protein homolog</fullName>
    </submittedName>
</protein>
<dbReference type="GO" id="GO:0006631">
    <property type="term" value="P:fatty acid metabolic process"/>
    <property type="evidence" value="ECO:0007669"/>
    <property type="project" value="TreeGrafter"/>
</dbReference>
<dbReference type="PANTHER" id="PTHR23310:SF137">
    <property type="entry name" value="ACYL-COA BINDING PROTEIN 3, ISOFORM A-RELATED"/>
    <property type="match status" value="1"/>
</dbReference>
<evidence type="ECO:0000259" key="2">
    <source>
        <dbReference type="PROSITE" id="PS51228"/>
    </source>
</evidence>
<dbReference type="FunCoup" id="A0A6I9UVA5">
    <property type="interactions" value="32"/>
</dbReference>